<name>A0ABP7U483_9PSEU</name>
<accession>A0ABP7U483</accession>
<protein>
    <recommendedName>
        <fullName evidence="4">Aminoglycoside N(3)-acetyltransferase</fullName>
        <ecNumber evidence="4">2.3.1.-</ecNumber>
    </recommendedName>
</protein>
<evidence type="ECO:0000256" key="2">
    <source>
        <dbReference type="ARBA" id="ARBA00022679"/>
    </source>
</evidence>
<dbReference type="EMBL" id="BAABAL010000027">
    <property type="protein sequence ID" value="GAA4035847.1"/>
    <property type="molecule type" value="Genomic_DNA"/>
</dbReference>
<comment type="similarity">
    <text evidence="1 4">Belongs to the antibiotic N-acetyltransferase family.</text>
</comment>
<dbReference type="Pfam" id="PF02522">
    <property type="entry name" value="Antibiotic_NAT"/>
    <property type="match status" value="1"/>
</dbReference>
<sequence length="259" mass="27484">MITPEHLAHQLTELGVAEGGVLVVHSSFRALRPVEGGPLGVISALRTALGESGTLVMPSMSGSDVRAPYDARTTSTRHMGVVAETFWRLPEVLRGDHPTSTFAAVGPHAERIVAPQPLSPPHGLDSPVGRAYELGGSVLLLGVGHDANTTMHLAEDVAGVPYRSEDRALVRDGTGVREVAIFEPNHCCQGFAVADDWLREQGALREGRVGNAESRLFAAQDLVRVVVPRLSADPTRLLCAEGSGCEDCAEAWLSVLSDC</sequence>
<keyword evidence="6" id="KW-1185">Reference proteome</keyword>
<evidence type="ECO:0000256" key="1">
    <source>
        <dbReference type="ARBA" id="ARBA00006383"/>
    </source>
</evidence>
<reference evidence="6" key="1">
    <citation type="journal article" date="2019" name="Int. J. Syst. Evol. Microbiol.">
        <title>The Global Catalogue of Microorganisms (GCM) 10K type strain sequencing project: providing services to taxonomists for standard genome sequencing and annotation.</title>
        <authorList>
            <consortium name="The Broad Institute Genomics Platform"/>
            <consortium name="The Broad Institute Genome Sequencing Center for Infectious Disease"/>
            <person name="Wu L."/>
            <person name="Ma J."/>
        </authorList>
    </citation>
    <scope>NUCLEOTIDE SEQUENCE [LARGE SCALE GENOMIC DNA]</scope>
    <source>
        <strain evidence="6">JCM 17342</strain>
    </source>
</reference>
<keyword evidence="2 4" id="KW-0808">Transferase</keyword>
<dbReference type="InterPro" id="IPR028345">
    <property type="entry name" value="Antibiotic_NAT-like"/>
</dbReference>
<proteinExistence type="inferred from homology"/>
<comment type="caution">
    <text evidence="5">The sequence shown here is derived from an EMBL/GenBank/DDBJ whole genome shotgun (WGS) entry which is preliminary data.</text>
</comment>
<keyword evidence="4" id="KW-0046">Antibiotic resistance</keyword>
<evidence type="ECO:0000313" key="5">
    <source>
        <dbReference type="EMBL" id="GAA4035847.1"/>
    </source>
</evidence>
<dbReference type="EC" id="2.3.1.-" evidence="4"/>
<dbReference type="InterPro" id="IPR003679">
    <property type="entry name" value="Amioglycoside_AcTrfase"/>
</dbReference>
<evidence type="ECO:0000256" key="3">
    <source>
        <dbReference type="ARBA" id="ARBA00023315"/>
    </source>
</evidence>
<evidence type="ECO:0000313" key="6">
    <source>
        <dbReference type="Proteomes" id="UP001501747"/>
    </source>
</evidence>
<organism evidence="5 6">
    <name type="scientific">Allokutzneria multivorans</name>
    <dbReference type="NCBI Taxonomy" id="1142134"/>
    <lineage>
        <taxon>Bacteria</taxon>
        <taxon>Bacillati</taxon>
        <taxon>Actinomycetota</taxon>
        <taxon>Actinomycetes</taxon>
        <taxon>Pseudonocardiales</taxon>
        <taxon>Pseudonocardiaceae</taxon>
        <taxon>Allokutzneria</taxon>
    </lineage>
</organism>
<keyword evidence="3 4" id="KW-0012">Acyltransferase</keyword>
<dbReference type="PANTHER" id="PTHR11104:SF0">
    <property type="entry name" value="SPBETA PROPHAGE-DERIVED AMINOGLYCOSIDE N(3')-ACETYLTRANSFERASE-LIKE PROTEIN YOKD"/>
    <property type="match status" value="1"/>
</dbReference>
<dbReference type="PANTHER" id="PTHR11104">
    <property type="entry name" value="AMINOGLYCOSIDE N3-ACETYLTRANSFERASE"/>
    <property type="match status" value="1"/>
</dbReference>
<gene>
    <name evidence="5" type="ORF">GCM10022247_71850</name>
</gene>
<dbReference type="SUPFAM" id="SSF110710">
    <property type="entry name" value="TTHA0583/YokD-like"/>
    <property type="match status" value="1"/>
</dbReference>
<comment type="catalytic activity">
    <reaction evidence="4">
        <text>a 2-deoxystreptamine antibiotic + acetyl-CoA = an N(3)-acetyl-2-deoxystreptamine antibiotic + CoA + H(+)</text>
        <dbReference type="Rhea" id="RHEA:12665"/>
        <dbReference type="ChEBI" id="CHEBI:15378"/>
        <dbReference type="ChEBI" id="CHEBI:57287"/>
        <dbReference type="ChEBI" id="CHEBI:57288"/>
        <dbReference type="ChEBI" id="CHEBI:57921"/>
        <dbReference type="ChEBI" id="CHEBI:77452"/>
        <dbReference type="EC" id="2.3.1.81"/>
    </reaction>
</comment>
<evidence type="ECO:0000256" key="4">
    <source>
        <dbReference type="RuleBase" id="RU365031"/>
    </source>
</evidence>
<dbReference type="RefSeq" id="WP_344885562.1">
    <property type="nucleotide sequence ID" value="NZ_BAABAL010000027.1"/>
</dbReference>
<dbReference type="Proteomes" id="UP001501747">
    <property type="component" value="Unassembled WGS sequence"/>
</dbReference>